<dbReference type="InterPro" id="IPR050407">
    <property type="entry name" value="Geranylgeranyl_reductase"/>
</dbReference>
<dbReference type="InterPro" id="IPR011777">
    <property type="entry name" value="Geranylgeranyl_Rdtase_fam"/>
</dbReference>
<dbReference type="Gene3D" id="3.50.50.60">
    <property type="entry name" value="FAD/NAD(P)-binding domain"/>
    <property type="match status" value="1"/>
</dbReference>
<dbReference type="GO" id="GO:0071949">
    <property type="term" value="F:FAD binding"/>
    <property type="evidence" value="ECO:0007669"/>
    <property type="project" value="InterPro"/>
</dbReference>
<dbReference type="EMBL" id="BARS01010319">
    <property type="protein sequence ID" value="GAF92239.1"/>
    <property type="molecule type" value="Genomic_DNA"/>
</dbReference>
<dbReference type="InterPro" id="IPR002938">
    <property type="entry name" value="FAD-bd"/>
</dbReference>
<organism evidence="2">
    <name type="scientific">marine sediment metagenome</name>
    <dbReference type="NCBI Taxonomy" id="412755"/>
    <lineage>
        <taxon>unclassified sequences</taxon>
        <taxon>metagenomes</taxon>
        <taxon>ecological metagenomes</taxon>
    </lineage>
</organism>
<gene>
    <name evidence="2" type="ORF">S01H1_19166</name>
</gene>
<sequence length="256" mass="28493">MRDDIIEDRSRLLRLQGFLLLKKSHDVIVIGAGPAGATLAYELGKRGIGVLVLEKDKLPRYKCCAGGVTSKAAKLLDFDISEVTEDVIYELSFTFKLGRPYLGQHSQPLIYTVMRDVFDYFLVKRAQQLGAVLMDGQKVTQIQVSADWVEVSTADNIFRSRLVVGADGAYSVVARELGMGRSIEYLVGIESEIVVPEEELAKWKSRVHIDLGCIPGGYAWVFPKRNHLSIGAGCLVSKARYLNRRHQKFLNSLSMG</sequence>
<dbReference type="NCBIfam" id="TIGR02032">
    <property type="entry name" value="GG-red-SF"/>
    <property type="match status" value="1"/>
</dbReference>
<dbReference type="PRINTS" id="PR00420">
    <property type="entry name" value="RNGMNOXGNASE"/>
</dbReference>
<dbReference type="Pfam" id="PF01494">
    <property type="entry name" value="FAD_binding_3"/>
    <property type="match status" value="1"/>
</dbReference>
<feature type="domain" description="FAD-binding" evidence="1">
    <location>
        <begin position="26"/>
        <end position="182"/>
    </location>
</feature>
<comment type="caution">
    <text evidence="2">The sequence shown here is derived from an EMBL/GenBank/DDBJ whole genome shotgun (WGS) entry which is preliminary data.</text>
</comment>
<accession>X0TG99</accession>
<dbReference type="PANTHER" id="PTHR42685:SF22">
    <property type="entry name" value="CONDITIONED MEDIUM FACTOR RECEPTOR 1"/>
    <property type="match status" value="1"/>
</dbReference>
<dbReference type="AlphaFoldDB" id="X0TG99"/>
<dbReference type="SUPFAM" id="SSF51905">
    <property type="entry name" value="FAD/NAD(P)-binding domain"/>
    <property type="match status" value="1"/>
</dbReference>
<dbReference type="GO" id="GO:0016628">
    <property type="term" value="F:oxidoreductase activity, acting on the CH-CH group of donors, NAD or NADP as acceptor"/>
    <property type="evidence" value="ECO:0007669"/>
    <property type="project" value="InterPro"/>
</dbReference>
<dbReference type="PANTHER" id="PTHR42685">
    <property type="entry name" value="GERANYLGERANYL DIPHOSPHATE REDUCTASE"/>
    <property type="match status" value="1"/>
</dbReference>
<evidence type="ECO:0000313" key="2">
    <source>
        <dbReference type="EMBL" id="GAF92239.1"/>
    </source>
</evidence>
<proteinExistence type="predicted"/>
<evidence type="ECO:0000259" key="1">
    <source>
        <dbReference type="Pfam" id="PF01494"/>
    </source>
</evidence>
<feature type="non-terminal residue" evidence="2">
    <location>
        <position position="256"/>
    </location>
</feature>
<name>X0TG99_9ZZZZ</name>
<protein>
    <recommendedName>
        <fullName evidence="1">FAD-binding domain-containing protein</fullName>
    </recommendedName>
</protein>
<reference evidence="2" key="1">
    <citation type="journal article" date="2014" name="Front. Microbiol.">
        <title>High frequency of phylogenetically diverse reductive dehalogenase-homologous genes in deep subseafloor sedimentary metagenomes.</title>
        <authorList>
            <person name="Kawai M."/>
            <person name="Futagami T."/>
            <person name="Toyoda A."/>
            <person name="Takaki Y."/>
            <person name="Nishi S."/>
            <person name="Hori S."/>
            <person name="Arai W."/>
            <person name="Tsubouchi T."/>
            <person name="Morono Y."/>
            <person name="Uchiyama I."/>
            <person name="Ito T."/>
            <person name="Fujiyama A."/>
            <person name="Inagaki F."/>
            <person name="Takami H."/>
        </authorList>
    </citation>
    <scope>NUCLEOTIDE SEQUENCE</scope>
    <source>
        <strain evidence="2">Expedition CK06-06</strain>
    </source>
</reference>
<dbReference type="InterPro" id="IPR036188">
    <property type="entry name" value="FAD/NAD-bd_sf"/>
</dbReference>